<dbReference type="InterPro" id="IPR036736">
    <property type="entry name" value="ACP-like_sf"/>
</dbReference>
<feature type="region of interest" description="Disordered" evidence="3">
    <location>
        <begin position="689"/>
        <end position="714"/>
    </location>
</feature>
<gene>
    <name evidence="5" type="ORF">SOCE836_101720</name>
</gene>
<dbReference type="FunFam" id="2.30.38.10:FF:000001">
    <property type="entry name" value="Non-ribosomal peptide synthetase PvdI"/>
    <property type="match status" value="1"/>
</dbReference>
<dbReference type="PROSITE" id="PS00455">
    <property type="entry name" value="AMP_BINDING"/>
    <property type="match status" value="1"/>
</dbReference>
<evidence type="ECO:0000256" key="1">
    <source>
        <dbReference type="ARBA" id="ARBA00022450"/>
    </source>
</evidence>
<dbReference type="Gene3D" id="3.30.300.30">
    <property type="match status" value="1"/>
</dbReference>
<dbReference type="NCBIfam" id="TIGR01733">
    <property type="entry name" value="AA-adenyl-dom"/>
    <property type="match status" value="1"/>
</dbReference>
<dbReference type="NCBIfam" id="TIGR01746">
    <property type="entry name" value="Thioester-redct"/>
    <property type="match status" value="1"/>
</dbReference>
<dbReference type="CDD" id="cd12117">
    <property type="entry name" value="A_NRPS_Srf_like"/>
    <property type="match status" value="1"/>
</dbReference>
<dbReference type="InterPro" id="IPR020806">
    <property type="entry name" value="PKS_PP-bd"/>
</dbReference>
<feature type="compositionally biased region" description="Low complexity" evidence="3">
    <location>
        <begin position="689"/>
        <end position="701"/>
    </location>
</feature>
<feature type="domain" description="Carrier" evidence="4">
    <location>
        <begin position="769"/>
        <end position="844"/>
    </location>
</feature>
<reference evidence="5 6" key="1">
    <citation type="submission" date="2015-09" db="EMBL/GenBank/DDBJ databases">
        <title>Sorangium comparison.</title>
        <authorList>
            <person name="Zaburannyi N."/>
            <person name="Bunk B."/>
            <person name="Overmann J."/>
            <person name="Mueller R."/>
        </authorList>
    </citation>
    <scope>NUCLEOTIDE SEQUENCE [LARGE SCALE GENOMIC DNA]</scope>
    <source>
        <strain evidence="5 6">So ce836</strain>
    </source>
</reference>
<dbReference type="SUPFAM" id="SSF51735">
    <property type="entry name" value="NAD(P)-binding Rossmann-fold domains"/>
    <property type="match status" value="1"/>
</dbReference>
<dbReference type="InterPro" id="IPR010071">
    <property type="entry name" value="AA_adenyl_dom"/>
</dbReference>
<dbReference type="SUPFAM" id="SSF56801">
    <property type="entry name" value="Acetyl-CoA synthetase-like"/>
    <property type="match status" value="1"/>
</dbReference>
<dbReference type="GO" id="GO:0003824">
    <property type="term" value="F:catalytic activity"/>
    <property type="evidence" value="ECO:0007669"/>
    <property type="project" value="InterPro"/>
</dbReference>
<dbReference type="Gene3D" id="1.10.1200.10">
    <property type="entry name" value="ACP-like"/>
    <property type="match status" value="1"/>
</dbReference>
<dbReference type="Gene3D" id="3.40.50.720">
    <property type="entry name" value="NAD(P)-binding Rossmann-like Domain"/>
    <property type="match status" value="1"/>
</dbReference>
<dbReference type="InterPro" id="IPR001242">
    <property type="entry name" value="Condensation_dom"/>
</dbReference>
<feature type="compositionally biased region" description="Basic and acidic residues" evidence="3">
    <location>
        <begin position="702"/>
        <end position="714"/>
    </location>
</feature>
<dbReference type="GO" id="GO:0031177">
    <property type="term" value="F:phosphopantetheine binding"/>
    <property type="evidence" value="ECO:0007669"/>
    <property type="project" value="InterPro"/>
</dbReference>
<dbReference type="PROSITE" id="PS50075">
    <property type="entry name" value="CARRIER"/>
    <property type="match status" value="1"/>
</dbReference>
<sequence length="1292" mass="138976">MSRVLPPRLVRALDRMRRASSATRFVTLLSAYAALLYRYTGQGHLAIGVPWPRRGRRQGARAGEGPRHPLVVRARLDDELSFRALLAQVAAQIAAAEAHRPAHRGARPEGLGAAEDAGRLPLIQTTFELAPPGDGLPGAAAAADPAATRAPRPRAAAAVELSLSVAARGRGLVATLEYSTDLFDPETIERMLGHLSLLLAGVAEGAERPISEIPLLTPEERRRITVAWNATQTAYPRDACIHELFEAQAARTPDAIAAALGGEALTYRELDRRANRLARRLAARRAGPDLRVAVLVERSLRVLVALLGVLKAGGAYVPLDPSTPAERLRFMLEDAAASVLLGEPEQVARLAFCGEVLCLDDERGAPSDDERPAARVAATDLAYVMFTSGSTGRPKGVAVPHRGVVRLVRDTNYVAFGPSDRVAHASSLAFDASTFEIWGALLNGACLVLVSRETLLSPEAFPAFLRREGVTLLFLTTALFHQLARANPGAFQGLSTLVVGGDVLSPTLSGEVLEQSAPERLVNGYGPTENTTFSTAHVVRAVPEGAARVPIGRPVSNTRVYVLDRRLQPVPVGVPGELYVGGDGLALGYLNRPELTDEAFLPNPLPEEPGDRLYKTGDRARYLPDGSIEFLGRIDTQVKIRGFRVELGEIEAALAACPAVREAAVVAVEHAPGDRRLVAYVVAQAGPCPAPGSAAGPGQRSGTDRDGSRSRDRLSSTLRRFLQQKLPDCMIPAAFVALPSLPRSAGGKIDRRALPPPRPGRPGAVAPRTTGSPTERRVAGIWASVLGAGRVGAGDDFFELGGDSLLAAQVLLRVKAAFQVDVPARRLFESPTVAGLARAVDEARRRTGRGAVADAVDLRAEAVLDPDIRPCGEAALAGAAPRHVFVTGATGFLGAFLVRELLVQTRATVHCLVRARDAAHGLSRIRRALEAYSLWDHAARARIVAVPGDLTKPLLGLTPAGFDALAARIDAIYHAGAEVNYVKPYVSHRAANVLGTQEILRLACRGRTKPVHHVSTIGVFGHVGYFTGGRIVRERDDLDRWADYLHTDMGYSQSKWVAEKLVAIARSRGVPATVFRPGVIMGHSETGAGSVSDFASRMIKGCLEMGCAPDLPEQSKEFVTVDYVSRAIVHLARRPGALGKVFHLVPAPPQRLDLNGFFDLLGAYGRPLLRLPYARWCEALLKRIRRSGDSPLLPLLPMLTERVHGELTRWELYEKMPACDSRNALDGLAGTAIVCPPMDRRLLDRLFAYYARTGYLRAPAPPRSGVRRARRDERDGRMAQKPSRRSRRGVGG</sequence>
<dbReference type="Proteomes" id="UP000295497">
    <property type="component" value="Chromosome"/>
</dbReference>
<dbReference type="Gene3D" id="3.30.559.30">
    <property type="entry name" value="Nonribosomal peptide synthetase, condensation domain"/>
    <property type="match status" value="1"/>
</dbReference>
<dbReference type="InterPro" id="IPR045851">
    <property type="entry name" value="AMP-bd_C_sf"/>
</dbReference>
<dbReference type="SUPFAM" id="SSF52777">
    <property type="entry name" value="CoA-dependent acyltransferases"/>
    <property type="match status" value="1"/>
</dbReference>
<dbReference type="FunFam" id="3.40.50.12780:FF:000012">
    <property type="entry name" value="Non-ribosomal peptide synthetase"/>
    <property type="match status" value="1"/>
</dbReference>
<name>A0A4P2R4B7_SORCE</name>
<dbReference type="InterPro" id="IPR009081">
    <property type="entry name" value="PP-bd_ACP"/>
</dbReference>
<dbReference type="InterPro" id="IPR025110">
    <property type="entry name" value="AMP-bd_C"/>
</dbReference>
<dbReference type="GO" id="GO:0044550">
    <property type="term" value="P:secondary metabolite biosynthetic process"/>
    <property type="evidence" value="ECO:0007669"/>
    <property type="project" value="UniProtKB-ARBA"/>
</dbReference>
<dbReference type="FunFam" id="1.10.1200.10:FF:000016">
    <property type="entry name" value="Non-ribosomal peptide synthase"/>
    <property type="match status" value="1"/>
</dbReference>
<evidence type="ECO:0000259" key="4">
    <source>
        <dbReference type="PROSITE" id="PS50075"/>
    </source>
</evidence>
<feature type="region of interest" description="Disordered" evidence="3">
    <location>
        <begin position="1261"/>
        <end position="1292"/>
    </location>
</feature>
<dbReference type="InterPro" id="IPR020845">
    <property type="entry name" value="AMP-binding_CS"/>
</dbReference>
<dbReference type="SUPFAM" id="SSF47336">
    <property type="entry name" value="ACP-like"/>
    <property type="match status" value="1"/>
</dbReference>
<keyword evidence="1" id="KW-0596">Phosphopantetheine</keyword>
<feature type="region of interest" description="Disordered" evidence="3">
    <location>
        <begin position="746"/>
        <end position="774"/>
    </location>
</feature>
<dbReference type="PANTHER" id="PTHR44845:SF6">
    <property type="entry name" value="BETA-ALANINE-ACTIVATING ENZYME"/>
    <property type="match status" value="1"/>
</dbReference>
<dbReference type="InterPro" id="IPR036291">
    <property type="entry name" value="NAD(P)-bd_dom_sf"/>
</dbReference>
<dbReference type="SMART" id="SM00823">
    <property type="entry name" value="PKS_PP"/>
    <property type="match status" value="1"/>
</dbReference>
<dbReference type="Pfam" id="PF00501">
    <property type="entry name" value="AMP-binding"/>
    <property type="match status" value="1"/>
</dbReference>
<proteinExistence type="predicted"/>
<dbReference type="EMBL" id="CP012672">
    <property type="protein sequence ID" value="AUX37934.1"/>
    <property type="molecule type" value="Genomic_DNA"/>
</dbReference>
<dbReference type="InterPro" id="IPR000873">
    <property type="entry name" value="AMP-dep_synth/lig_dom"/>
</dbReference>
<dbReference type="GO" id="GO:0072330">
    <property type="term" value="P:monocarboxylic acid biosynthetic process"/>
    <property type="evidence" value="ECO:0007669"/>
    <property type="project" value="UniProtKB-ARBA"/>
</dbReference>
<evidence type="ECO:0000256" key="3">
    <source>
        <dbReference type="SAM" id="MobiDB-lite"/>
    </source>
</evidence>
<dbReference type="Pfam" id="PF00550">
    <property type="entry name" value="PP-binding"/>
    <property type="match status" value="1"/>
</dbReference>
<accession>A0A4P2R4B7</accession>
<dbReference type="PANTHER" id="PTHR44845">
    <property type="entry name" value="CARRIER DOMAIN-CONTAINING PROTEIN"/>
    <property type="match status" value="1"/>
</dbReference>
<dbReference type="Pfam" id="PF07993">
    <property type="entry name" value="NAD_binding_4"/>
    <property type="match status" value="1"/>
</dbReference>
<evidence type="ECO:0000256" key="2">
    <source>
        <dbReference type="ARBA" id="ARBA00022553"/>
    </source>
</evidence>
<evidence type="ECO:0000313" key="5">
    <source>
        <dbReference type="EMBL" id="AUX37934.1"/>
    </source>
</evidence>
<dbReference type="PIRSF" id="PIRSF001617">
    <property type="entry name" value="Alpha-AR"/>
    <property type="match status" value="1"/>
</dbReference>
<dbReference type="CDD" id="cd05235">
    <property type="entry name" value="SDR_e1"/>
    <property type="match status" value="1"/>
</dbReference>
<dbReference type="InterPro" id="IPR010080">
    <property type="entry name" value="Thioester_reductase-like_dom"/>
</dbReference>
<organism evidence="5 6">
    <name type="scientific">Sorangium cellulosum</name>
    <name type="common">Polyangium cellulosum</name>
    <dbReference type="NCBI Taxonomy" id="56"/>
    <lineage>
        <taxon>Bacteria</taxon>
        <taxon>Pseudomonadati</taxon>
        <taxon>Myxococcota</taxon>
        <taxon>Polyangia</taxon>
        <taxon>Polyangiales</taxon>
        <taxon>Polyangiaceae</taxon>
        <taxon>Sorangium</taxon>
    </lineage>
</organism>
<keyword evidence="2" id="KW-0597">Phosphoprotein</keyword>
<feature type="compositionally biased region" description="Basic residues" evidence="3">
    <location>
        <begin position="1282"/>
        <end position="1292"/>
    </location>
</feature>
<dbReference type="Gene3D" id="2.30.38.10">
    <property type="entry name" value="Luciferase, Domain 3"/>
    <property type="match status" value="1"/>
</dbReference>
<dbReference type="Pfam" id="PF13193">
    <property type="entry name" value="AMP-binding_C"/>
    <property type="match status" value="1"/>
</dbReference>
<dbReference type="InterPro" id="IPR013120">
    <property type="entry name" value="FAR_NAD-bd"/>
</dbReference>
<dbReference type="FunFam" id="3.40.50.980:FF:000001">
    <property type="entry name" value="Non-ribosomal peptide synthetase"/>
    <property type="match status" value="1"/>
</dbReference>
<evidence type="ECO:0000313" key="6">
    <source>
        <dbReference type="Proteomes" id="UP000295497"/>
    </source>
</evidence>
<dbReference type="Gene3D" id="3.40.50.980">
    <property type="match status" value="2"/>
</dbReference>
<protein>
    <recommendedName>
        <fullName evidence="4">Carrier domain-containing protein</fullName>
    </recommendedName>
</protein>
<dbReference type="Pfam" id="PF00668">
    <property type="entry name" value="Condensation"/>
    <property type="match status" value="1"/>
</dbReference>